<dbReference type="Pfam" id="PF03788">
    <property type="entry name" value="LrgA"/>
    <property type="match status" value="1"/>
</dbReference>
<dbReference type="InterPro" id="IPR005538">
    <property type="entry name" value="LrgA/CidA"/>
</dbReference>
<evidence type="ECO:0000256" key="4">
    <source>
        <dbReference type="ARBA" id="ARBA00022989"/>
    </source>
</evidence>
<dbReference type="Proteomes" id="UP000391834">
    <property type="component" value="Unassembled WGS sequence"/>
</dbReference>
<feature type="transmembrane region" description="Helical" evidence="6">
    <location>
        <begin position="84"/>
        <end position="107"/>
    </location>
</feature>
<dbReference type="OrthoDB" id="3176438at2"/>
<keyword evidence="2" id="KW-1003">Cell membrane</keyword>
<dbReference type="RefSeq" id="WP_025863274.1">
    <property type="nucleotide sequence ID" value="NZ_BLAX01000001.1"/>
</dbReference>
<evidence type="ECO:0000256" key="2">
    <source>
        <dbReference type="ARBA" id="ARBA00022475"/>
    </source>
</evidence>
<accession>A0A5M4AXA3</accession>
<protein>
    <submittedName>
        <fullName evidence="7">LrgA family protein</fullName>
    </submittedName>
</protein>
<evidence type="ECO:0000256" key="6">
    <source>
        <dbReference type="SAM" id="Phobius"/>
    </source>
</evidence>
<feature type="transmembrane region" description="Helical" evidence="6">
    <location>
        <begin position="59"/>
        <end position="78"/>
    </location>
</feature>
<dbReference type="PANTHER" id="PTHR33931">
    <property type="entry name" value="HOLIN-LIKE PROTEIN CIDA-RELATED"/>
    <property type="match status" value="1"/>
</dbReference>
<comment type="caution">
    <text evidence="7">The sequence shown here is derived from an EMBL/GenBank/DDBJ whole genome shotgun (WGS) entry which is preliminary data.</text>
</comment>
<organism evidence="7 8">
    <name type="scientific">Prolixibacter bellariivorans</name>
    <dbReference type="NCBI Taxonomy" id="314319"/>
    <lineage>
        <taxon>Bacteria</taxon>
        <taxon>Pseudomonadati</taxon>
        <taxon>Bacteroidota</taxon>
        <taxon>Bacteroidia</taxon>
        <taxon>Marinilabiliales</taxon>
        <taxon>Prolixibacteraceae</taxon>
        <taxon>Prolixibacter</taxon>
    </lineage>
</organism>
<sequence length="122" mass="13433">MKALQQLALLLLVALAADMLTRYLHIAFPGSVLGMIIMLVLLSLKIIKPEHIEETSGFLLTNMAFFFIPAGVGIINSLSLIGQYGLFFILTTLVTTFLVMGITAWVIDLMVKTEHHDDTVAE</sequence>
<keyword evidence="5 6" id="KW-0472">Membrane</keyword>
<keyword evidence="4 6" id="KW-1133">Transmembrane helix</keyword>
<name>A0A5M4AXA3_9BACT</name>
<reference evidence="7 8" key="1">
    <citation type="submission" date="2019-10" db="EMBL/GenBank/DDBJ databases">
        <title>Prolixibacter strains distinguished by the presence of nitrate reductase genes were adept at nitrate-dependent anaerobic corrosion of metallic iron and carbon steel.</title>
        <authorList>
            <person name="Iino T."/>
            <person name="Shono N."/>
            <person name="Ito K."/>
            <person name="Nakamura R."/>
            <person name="Sueoka K."/>
            <person name="Harayama S."/>
            <person name="Ohkuma M."/>
        </authorList>
    </citation>
    <scope>NUCLEOTIDE SEQUENCE [LARGE SCALE GENOMIC DNA]</scope>
    <source>
        <strain evidence="7 8">JCM 13498</strain>
    </source>
</reference>
<evidence type="ECO:0000256" key="1">
    <source>
        <dbReference type="ARBA" id="ARBA00004651"/>
    </source>
</evidence>
<keyword evidence="3 6" id="KW-0812">Transmembrane</keyword>
<dbReference type="AlphaFoldDB" id="A0A5M4AXA3"/>
<comment type="subcellular location">
    <subcellularLocation>
        <location evidence="1">Cell membrane</location>
        <topology evidence="1">Multi-pass membrane protein</topology>
    </subcellularLocation>
</comment>
<dbReference type="EMBL" id="BLAX01000001">
    <property type="protein sequence ID" value="GET32241.1"/>
    <property type="molecule type" value="Genomic_DNA"/>
</dbReference>
<gene>
    <name evidence="7" type="ORF">PbJCM13498_11040</name>
</gene>
<dbReference type="GO" id="GO:0005886">
    <property type="term" value="C:plasma membrane"/>
    <property type="evidence" value="ECO:0007669"/>
    <property type="project" value="UniProtKB-SubCell"/>
</dbReference>
<evidence type="ECO:0000256" key="5">
    <source>
        <dbReference type="ARBA" id="ARBA00023136"/>
    </source>
</evidence>
<evidence type="ECO:0000313" key="7">
    <source>
        <dbReference type="EMBL" id="GET32241.1"/>
    </source>
</evidence>
<keyword evidence="8" id="KW-1185">Reference proteome</keyword>
<feature type="transmembrane region" description="Helical" evidence="6">
    <location>
        <begin position="26"/>
        <end position="47"/>
    </location>
</feature>
<evidence type="ECO:0000313" key="8">
    <source>
        <dbReference type="Proteomes" id="UP000391834"/>
    </source>
</evidence>
<dbReference type="PANTHER" id="PTHR33931:SF2">
    <property type="entry name" value="HOLIN-LIKE PROTEIN CIDA"/>
    <property type="match status" value="1"/>
</dbReference>
<proteinExistence type="predicted"/>
<evidence type="ECO:0000256" key="3">
    <source>
        <dbReference type="ARBA" id="ARBA00022692"/>
    </source>
</evidence>